<organism evidence="4 5">
    <name type="scientific">Tritrichomonas musculus</name>
    <dbReference type="NCBI Taxonomy" id="1915356"/>
    <lineage>
        <taxon>Eukaryota</taxon>
        <taxon>Metamonada</taxon>
        <taxon>Parabasalia</taxon>
        <taxon>Tritrichomonadida</taxon>
        <taxon>Tritrichomonadidae</taxon>
        <taxon>Tritrichomonas</taxon>
    </lineage>
</organism>
<evidence type="ECO:0008006" key="6">
    <source>
        <dbReference type="Google" id="ProtNLM"/>
    </source>
</evidence>
<dbReference type="InterPro" id="IPR011990">
    <property type="entry name" value="TPR-like_helical_dom_sf"/>
</dbReference>
<dbReference type="EMBL" id="JAPFFF010000018">
    <property type="protein sequence ID" value="KAK8860252.1"/>
    <property type="molecule type" value="Genomic_DNA"/>
</dbReference>
<dbReference type="SMART" id="SM00028">
    <property type="entry name" value="TPR"/>
    <property type="match status" value="4"/>
</dbReference>
<dbReference type="Proteomes" id="UP001470230">
    <property type="component" value="Unassembled WGS sequence"/>
</dbReference>
<gene>
    <name evidence="4" type="ORF">M9Y10_011917</name>
</gene>
<dbReference type="SUPFAM" id="SSF48452">
    <property type="entry name" value="TPR-like"/>
    <property type="match status" value="1"/>
</dbReference>
<dbReference type="InterPro" id="IPR051630">
    <property type="entry name" value="Corepressor-Demethylase"/>
</dbReference>
<sequence length="440" mass="51431">MDNLSEPELLERANHAFEYAWSFVFGLFEENHMDSQIQLAARRLLSYNPQHRVVEEKMPLLYGAVNTLCSIIKARINDLAQAETVENWTILLFCYLLMNDMPNAYTTAAHALRLQPDISDPYFNYCAGIVYQHFHYYEDAIKFYKKPSDRFEQNIDRNFRLAIAYRSQAKYNESESLLRNLLKHPPANLKANDIKFQLAYTLQLNDRNKEAANLYEELYSQNPRCHELIQQYVWFLSFQDDSKSLSRAEEIIGDSTDSTLRFASARISMKLRDYNAAYLRYRDCTSSWSESPLFWCGLGVLYLRNEQYPDSILAFQRALYLKNDIPEAWLNLGLIYEIQGESPNAMKIYQTAQSNCENAKIVNKRIAECEIPSRHSCPKEKLLKEILEIDGKRLFEQPIERYSEILVSYPPILSESCFNNDKSIQPQLVHLIQPYPSLFD</sequence>
<dbReference type="Pfam" id="PF13181">
    <property type="entry name" value="TPR_8"/>
    <property type="match status" value="1"/>
</dbReference>
<evidence type="ECO:0000256" key="2">
    <source>
        <dbReference type="ARBA" id="ARBA00023242"/>
    </source>
</evidence>
<dbReference type="InterPro" id="IPR019734">
    <property type="entry name" value="TPR_rpt"/>
</dbReference>
<keyword evidence="5" id="KW-1185">Reference proteome</keyword>
<feature type="repeat" description="TPR" evidence="3">
    <location>
        <begin position="292"/>
        <end position="325"/>
    </location>
</feature>
<dbReference type="PROSITE" id="PS50005">
    <property type="entry name" value="TPR"/>
    <property type="match status" value="1"/>
</dbReference>
<keyword evidence="2" id="KW-0539">Nucleus</keyword>
<dbReference type="Gene3D" id="1.25.40.10">
    <property type="entry name" value="Tetratricopeptide repeat domain"/>
    <property type="match status" value="2"/>
</dbReference>
<evidence type="ECO:0000256" key="1">
    <source>
        <dbReference type="ARBA" id="ARBA00004123"/>
    </source>
</evidence>
<name>A0ABR2IB81_9EUKA</name>
<dbReference type="PANTHER" id="PTHR14017:SF1">
    <property type="entry name" value="LD02225P"/>
    <property type="match status" value="1"/>
</dbReference>
<reference evidence="4 5" key="1">
    <citation type="submission" date="2024-04" db="EMBL/GenBank/DDBJ databases">
        <title>Tritrichomonas musculus Genome.</title>
        <authorList>
            <person name="Alves-Ferreira E."/>
            <person name="Grigg M."/>
            <person name="Lorenzi H."/>
            <person name="Galac M."/>
        </authorList>
    </citation>
    <scope>NUCLEOTIDE SEQUENCE [LARGE SCALE GENOMIC DNA]</scope>
    <source>
        <strain evidence="4 5">EAF2021</strain>
    </source>
</reference>
<keyword evidence="3" id="KW-0802">TPR repeat</keyword>
<dbReference type="Pfam" id="PF13432">
    <property type="entry name" value="TPR_16"/>
    <property type="match status" value="1"/>
</dbReference>
<comment type="subcellular location">
    <subcellularLocation>
        <location evidence="1">Nucleus</location>
    </subcellularLocation>
</comment>
<proteinExistence type="predicted"/>
<dbReference type="PANTHER" id="PTHR14017">
    <property type="entry name" value="LYSINE-SPECIFIC DEMETHYLASE"/>
    <property type="match status" value="1"/>
</dbReference>
<accession>A0ABR2IB81</accession>
<evidence type="ECO:0000313" key="5">
    <source>
        <dbReference type="Proteomes" id="UP001470230"/>
    </source>
</evidence>
<evidence type="ECO:0000256" key="3">
    <source>
        <dbReference type="PROSITE-ProRule" id="PRU00339"/>
    </source>
</evidence>
<evidence type="ECO:0000313" key="4">
    <source>
        <dbReference type="EMBL" id="KAK8860252.1"/>
    </source>
</evidence>
<protein>
    <recommendedName>
        <fullName evidence="6">TPR Domain containing protein</fullName>
    </recommendedName>
</protein>
<comment type="caution">
    <text evidence="4">The sequence shown here is derived from an EMBL/GenBank/DDBJ whole genome shotgun (WGS) entry which is preliminary data.</text>
</comment>